<gene>
    <name evidence="1" type="ORF">ELY33_08505</name>
</gene>
<protein>
    <submittedName>
        <fullName evidence="1">Uncharacterized protein</fullName>
    </submittedName>
</protein>
<keyword evidence="2" id="KW-1185">Reference proteome</keyword>
<accession>A0A3S0WJR2</accession>
<dbReference type="RefSeq" id="WP_126946727.1">
    <property type="nucleotide sequence ID" value="NZ_RZHG01000018.1"/>
</dbReference>
<dbReference type="Proteomes" id="UP000287336">
    <property type="component" value="Unassembled WGS sequence"/>
</dbReference>
<sequence length="88" mass="9165">MWPIWAWGNVSSCCRTSQEGFSGPPAGIGAAVGLGSGLRLNVAMGQAHGLSFGPGSQVVQQVAAVIRHQLAVARNMRQPWGQGLNAPR</sequence>
<dbReference type="AlphaFoldDB" id="A0A3S0WJR2"/>
<organism evidence="1 2">
    <name type="scientific">Vreelandella andesensis</name>
    <dbReference type="NCBI Taxonomy" id="447567"/>
    <lineage>
        <taxon>Bacteria</taxon>
        <taxon>Pseudomonadati</taxon>
        <taxon>Pseudomonadota</taxon>
        <taxon>Gammaproteobacteria</taxon>
        <taxon>Oceanospirillales</taxon>
        <taxon>Halomonadaceae</taxon>
        <taxon>Vreelandella</taxon>
    </lineage>
</organism>
<evidence type="ECO:0000313" key="1">
    <source>
        <dbReference type="EMBL" id="RUR30843.1"/>
    </source>
</evidence>
<reference evidence="1 2" key="1">
    <citation type="submission" date="2018-12" db="EMBL/GenBank/DDBJ databases">
        <title>three novel Halomonas strain isolated from plants.</title>
        <authorList>
            <person name="Sun C."/>
        </authorList>
    </citation>
    <scope>NUCLEOTIDE SEQUENCE [LARGE SCALE GENOMIC DNA]</scope>
    <source>
        <strain evidence="1 2">DSM 19434</strain>
    </source>
</reference>
<dbReference type="EMBL" id="RZHG01000018">
    <property type="protein sequence ID" value="RUR30843.1"/>
    <property type="molecule type" value="Genomic_DNA"/>
</dbReference>
<evidence type="ECO:0000313" key="2">
    <source>
        <dbReference type="Proteomes" id="UP000287336"/>
    </source>
</evidence>
<proteinExistence type="predicted"/>
<name>A0A3S0WJR2_9GAMM</name>
<comment type="caution">
    <text evidence="1">The sequence shown here is derived from an EMBL/GenBank/DDBJ whole genome shotgun (WGS) entry which is preliminary data.</text>
</comment>